<dbReference type="InterPro" id="IPR008271">
    <property type="entry name" value="Ser/Thr_kinase_AS"/>
</dbReference>
<dbReference type="GO" id="GO:0009742">
    <property type="term" value="P:brassinosteroid mediated signaling pathway"/>
    <property type="evidence" value="ECO:0007669"/>
    <property type="project" value="UniProtKB-KW"/>
</dbReference>
<dbReference type="PANTHER" id="PTHR48005">
    <property type="entry name" value="LEUCINE RICH REPEAT KINASE 2"/>
    <property type="match status" value="1"/>
</dbReference>
<evidence type="ECO:0000256" key="17">
    <source>
        <dbReference type="ARBA" id="ARBA00048679"/>
    </source>
</evidence>
<comment type="catalytic activity">
    <reaction evidence="16">
        <text>L-threonyl-[protein] + ATP = O-phospho-L-threonyl-[protein] + ADP + H(+)</text>
        <dbReference type="Rhea" id="RHEA:46608"/>
        <dbReference type="Rhea" id="RHEA-COMP:11060"/>
        <dbReference type="Rhea" id="RHEA-COMP:11605"/>
        <dbReference type="ChEBI" id="CHEBI:15378"/>
        <dbReference type="ChEBI" id="CHEBI:30013"/>
        <dbReference type="ChEBI" id="CHEBI:30616"/>
        <dbReference type="ChEBI" id="CHEBI:61977"/>
        <dbReference type="ChEBI" id="CHEBI:456216"/>
        <dbReference type="EC" id="2.7.11.1"/>
    </reaction>
</comment>
<dbReference type="InterPro" id="IPR051420">
    <property type="entry name" value="Ser_Thr_Kinases_DiverseReg"/>
</dbReference>
<dbReference type="Pfam" id="PF00560">
    <property type="entry name" value="LRR_1"/>
    <property type="match status" value="4"/>
</dbReference>
<evidence type="ECO:0000256" key="18">
    <source>
        <dbReference type="SAM" id="Phobius"/>
    </source>
</evidence>
<evidence type="ECO:0000256" key="2">
    <source>
        <dbReference type="ARBA" id="ARBA00009592"/>
    </source>
</evidence>
<evidence type="ECO:0000256" key="3">
    <source>
        <dbReference type="ARBA" id="ARBA00012513"/>
    </source>
</evidence>
<dbReference type="SUPFAM" id="SSF56112">
    <property type="entry name" value="Protein kinase-like (PK-like)"/>
    <property type="match status" value="1"/>
</dbReference>
<dbReference type="EMBL" id="SWLB01000009">
    <property type="protein sequence ID" value="KAF3335046.1"/>
    <property type="molecule type" value="Genomic_DNA"/>
</dbReference>
<evidence type="ECO:0000256" key="5">
    <source>
        <dbReference type="ARBA" id="ARBA00022614"/>
    </source>
</evidence>
<evidence type="ECO:0000256" key="9">
    <source>
        <dbReference type="ARBA" id="ARBA00022737"/>
    </source>
</evidence>
<evidence type="ECO:0000256" key="14">
    <source>
        <dbReference type="ARBA" id="ARBA00023136"/>
    </source>
</evidence>
<evidence type="ECO:0000313" key="20">
    <source>
        <dbReference type="EMBL" id="KAF3335046.1"/>
    </source>
</evidence>
<dbReference type="EC" id="2.7.11.1" evidence="3"/>
<dbReference type="InterPro" id="IPR000719">
    <property type="entry name" value="Prot_kinase_dom"/>
</dbReference>
<evidence type="ECO:0000256" key="8">
    <source>
        <dbReference type="ARBA" id="ARBA00022692"/>
    </source>
</evidence>
<dbReference type="Gene3D" id="1.10.510.10">
    <property type="entry name" value="Transferase(Phosphotransferase) domain 1"/>
    <property type="match status" value="1"/>
</dbReference>
<dbReference type="InterPro" id="IPR011009">
    <property type="entry name" value="Kinase-like_dom_sf"/>
</dbReference>
<dbReference type="PROSITE" id="PS50011">
    <property type="entry name" value="PROTEIN_KINASE_DOM"/>
    <property type="match status" value="1"/>
</dbReference>
<dbReference type="PROSITE" id="PS00108">
    <property type="entry name" value="PROTEIN_KINASE_ST"/>
    <property type="match status" value="1"/>
</dbReference>
<keyword evidence="11 20" id="KW-0418">Kinase</keyword>
<keyword evidence="7" id="KW-0808">Transferase</keyword>
<dbReference type="SMART" id="SM00220">
    <property type="entry name" value="S_TKc"/>
    <property type="match status" value="1"/>
</dbReference>
<dbReference type="SUPFAM" id="SSF52058">
    <property type="entry name" value="L domain-like"/>
    <property type="match status" value="1"/>
</dbReference>
<evidence type="ECO:0000256" key="6">
    <source>
        <dbReference type="ARBA" id="ARBA00022626"/>
    </source>
</evidence>
<dbReference type="FunFam" id="3.80.10.10:FF:000111">
    <property type="entry name" value="LRR receptor-like serine/threonine-protein kinase ERECTA"/>
    <property type="match status" value="1"/>
</dbReference>
<keyword evidence="6" id="KW-1070">Brassinosteroid signaling pathway</keyword>
<feature type="domain" description="Protein kinase" evidence="19">
    <location>
        <begin position="191"/>
        <end position="501"/>
    </location>
</feature>
<evidence type="ECO:0000256" key="4">
    <source>
        <dbReference type="ARBA" id="ARBA00022527"/>
    </source>
</evidence>
<keyword evidence="10" id="KW-0547">Nucleotide-binding</keyword>
<keyword evidence="9" id="KW-0677">Repeat</keyword>
<feature type="transmembrane region" description="Helical" evidence="18">
    <location>
        <begin position="137"/>
        <end position="157"/>
    </location>
</feature>
<keyword evidence="5" id="KW-0433">Leucine-rich repeat</keyword>
<dbReference type="InterPro" id="IPR001611">
    <property type="entry name" value="Leu-rich_rpt"/>
</dbReference>
<dbReference type="GO" id="GO:0005524">
    <property type="term" value="F:ATP binding"/>
    <property type="evidence" value="ECO:0007669"/>
    <property type="project" value="UniProtKB-KW"/>
</dbReference>
<dbReference type="AlphaFoldDB" id="A0A833RFD7"/>
<evidence type="ECO:0000256" key="16">
    <source>
        <dbReference type="ARBA" id="ARBA00047899"/>
    </source>
</evidence>
<evidence type="ECO:0000256" key="1">
    <source>
        <dbReference type="ARBA" id="ARBA00004167"/>
    </source>
</evidence>
<dbReference type="Pfam" id="PF00069">
    <property type="entry name" value="Pkinase"/>
    <property type="match status" value="1"/>
</dbReference>
<keyword evidence="15" id="KW-0325">Glycoprotein</keyword>
<comment type="caution">
    <text evidence="20">The sequence shown here is derived from an EMBL/GenBank/DDBJ whole genome shotgun (WGS) entry which is preliminary data.</text>
</comment>
<dbReference type="PANTHER" id="PTHR48005:SF85">
    <property type="entry name" value="PROTEIN KINASE DOMAIN-CONTAINING PROTEIN"/>
    <property type="match status" value="1"/>
</dbReference>
<keyword evidence="21" id="KW-1185">Reference proteome</keyword>
<keyword evidence="4" id="KW-0723">Serine/threonine-protein kinase</keyword>
<keyword evidence="13 18" id="KW-1133">Transmembrane helix</keyword>
<dbReference type="InterPro" id="IPR032675">
    <property type="entry name" value="LRR_dom_sf"/>
</dbReference>
<sequence>MPLLQTLDLSENIISGEIPSSIGSLKSLSMLNLSQNKISGEIPNSIGSMLVLTTLDLSSNNLSGNVPSELNKLNFNFLNLSSNDLSGEIPSVLDSQAYDESFLSNPNLCSSISMNGVSMCGARSNSSGGISHGLRNLFIALGVIVLVFIVILTLCLMRDYQKRKDASNPAMWKLTSFQRLNFTENSVVRGMTEENMIGTGGAGQVYRVAVGNHAGQVVAVKKIYNQGKLDMKMERQFDSEVKVLGSIRHSNIIKLLCCISSPDSKLLVYEYMKNGSLDRWLHEKRRVEVDPAVALTGSLDWPTRFQIAIGAARGLCYMHHECVPPIVHRDVKSSNILLNSEFKATIADFGLARMLMKSSVPETVSAIAGTFGYMAPECAYTRKLNEKVDVYSFGVVLLELTTGREAHDGGDHGSLAEWAWWHMKEGRSIHNCIDKGMRETPHIDEIEVVFKLGIICTGALPSTRPTMKDVLSVLLKYDASNQSTPEGGSKRFVEYDASPLLKEKNCDGCDV</sequence>
<evidence type="ECO:0000313" key="21">
    <source>
        <dbReference type="Proteomes" id="UP000623129"/>
    </source>
</evidence>
<dbReference type="Proteomes" id="UP000623129">
    <property type="component" value="Unassembled WGS sequence"/>
</dbReference>
<comment type="similarity">
    <text evidence="2">Belongs to the RLP family.</text>
</comment>
<evidence type="ECO:0000256" key="10">
    <source>
        <dbReference type="ARBA" id="ARBA00022741"/>
    </source>
</evidence>
<dbReference type="Gene3D" id="3.30.200.20">
    <property type="entry name" value="Phosphorylase Kinase, domain 1"/>
    <property type="match status" value="1"/>
</dbReference>
<accession>A0A833RFD7</accession>
<keyword evidence="20" id="KW-0675">Receptor</keyword>
<organism evidence="20 21">
    <name type="scientific">Carex littledalei</name>
    <dbReference type="NCBI Taxonomy" id="544730"/>
    <lineage>
        <taxon>Eukaryota</taxon>
        <taxon>Viridiplantae</taxon>
        <taxon>Streptophyta</taxon>
        <taxon>Embryophyta</taxon>
        <taxon>Tracheophyta</taxon>
        <taxon>Spermatophyta</taxon>
        <taxon>Magnoliopsida</taxon>
        <taxon>Liliopsida</taxon>
        <taxon>Poales</taxon>
        <taxon>Cyperaceae</taxon>
        <taxon>Cyperoideae</taxon>
        <taxon>Cariceae</taxon>
        <taxon>Carex</taxon>
        <taxon>Carex subgen. Euthyceras</taxon>
    </lineage>
</organism>
<evidence type="ECO:0000256" key="7">
    <source>
        <dbReference type="ARBA" id="ARBA00022679"/>
    </source>
</evidence>
<name>A0A833RFD7_9POAL</name>
<evidence type="ECO:0000256" key="12">
    <source>
        <dbReference type="ARBA" id="ARBA00022840"/>
    </source>
</evidence>
<keyword evidence="8 18" id="KW-0812">Transmembrane</keyword>
<comment type="subcellular location">
    <subcellularLocation>
        <location evidence="1">Membrane</location>
        <topology evidence="1">Single-pass membrane protein</topology>
    </subcellularLocation>
</comment>
<dbReference type="OrthoDB" id="4062651at2759"/>
<evidence type="ECO:0000256" key="13">
    <source>
        <dbReference type="ARBA" id="ARBA00022989"/>
    </source>
</evidence>
<dbReference type="FunFam" id="3.30.200.20:FF:000512">
    <property type="entry name" value="Receptor-like protein kinase HSL1"/>
    <property type="match status" value="1"/>
</dbReference>
<dbReference type="GO" id="GO:0016020">
    <property type="term" value="C:membrane"/>
    <property type="evidence" value="ECO:0007669"/>
    <property type="project" value="UniProtKB-SubCell"/>
</dbReference>
<comment type="catalytic activity">
    <reaction evidence="17">
        <text>L-seryl-[protein] + ATP = O-phospho-L-seryl-[protein] + ADP + H(+)</text>
        <dbReference type="Rhea" id="RHEA:17989"/>
        <dbReference type="Rhea" id="RHEA-COMP:9863"/>
        <dbReference type="Rhea" id="RHEA-COMP:11604"/>
        <dbReference type="ChEBI" id="CHEBI:15378"/>
        <dbReference type="ChEBI" id="CHEBI:29999"/>
        <dbReference type="ChEBI" id="CHEBI:30616"/>
        <dbReference type="ChEBI" id="CHEBI:83421"/>
        <dbReference type="ChEBI" id="CHEBI:456216"/>
        <dbReference type="EC" id="2.7.11.1"/>
    </reaction>
</comment>
<reference evidence="20" key="1">
    <citation type="submission" date="2020-01" db="EMBL/GenBank/DDBJ databases">
        <title>Genome sequence of Kobresia littledalei, the first chromosome-level genome in the family Cyperaceae.</title>
        <authorList>
            <person name="Qu G."/>
        </authorList>
    </citation>
    <scope>NUCLEOTIDE SEQUENCE</scope>
    <source>
        <strain evidence="20">C.B.Clarke</strain>
        <tissue evidence="20">Leaf</tissue>
    </source>
</reference>
<keyword evidence="14 18" id="KW-0472">Membrane</keyword>
<proteinExistence type="inferred from homology"/>
<dbReference type="Gene3D" id="3.80.10.10">
    <property type="entry name" value="Ribonuclease Inhibitor"/>
    <property type="match status" value="1"/>
</dbReference>
<keyword evidence="12" id="KW-0067">ATP-binding</keyword>
<protein>
    <recommendedName>
        <fullName evidence="3">non-specific serine/threonine protein kinase</fullName>
        <ecNumber evidence="3">2.7.11.1</ecNumber>
    </recommendedName>
</protein>
<evidence type="ECO:0000256" key="15">
    <source>
        <dbReference type="ARBA" id="ARBA00023180"/>
    </source>
</evidence>
<gene>
    <name evidence="20" type="ORF">FCM35_KLT21650</name>
</gene>
<dbReference type="FunFam" id="1.10.510.10:FF:000714">
    <property type="entry name" value="Kinase family with leucine-rich repeat domain-containing protein"/>
    <property type="match status" value="1"/>
</dbReference>
<evidence type="ECO:0000256" key="11">
    <source>
        <dbReference type="ARBA" id="ARBA00022777"/>
    </source>
</evidence>
<dbReference type="GO" id="GO:0004674">
    <property type="term" value="F:protein serine/threonine kinase activity"/>
    <property type="evidence" value="ECO:0007669"/>
    <property type="project" value="UniProtKB-KW"/>
</dbReference>
<evidence type="ECO:0000259" key="19">
    <source>
        <dbReference type="PROSITE" id="PS50011"/>
    </source>
</evidence>